<dbReference type="Gene3D" id="3.20.20.80">
    <property type="entry name" value="Glycosidases"/>
    <property type="match status" value="1"/>
</dbReference>
<reference evidence="2 3" key="1">
    <citation type="journal article" date="2019" name="Int. J. Syst. Evol. Microbiol.">
        <title>The Global Catalogue of Microorganisms (GCM) 10K type strain sequencing project: providing services to taxonomists for standard genome sequencing and annotation.</title>
        <authorList>
            <consortium name="The Broad Institute Genomics Platform"/>
            <consortium name="The Broad Institute Genome Sequencing Center for Infectious Disease"/>
            <person name="Wu L."/>
            <person name="Ma J."/>
        </authorList>
    </citation>
    <scope>NUCLEOTIDE SEQUENCE [LARGE SCALE GENOMIC DNA]</scope>
    <source>
        <strain evidence="2 3">SYNS20</strain>
    </source>
</reference>
<dbReference type="Pfam" id="PF14872">
    <property type="entry name" value="GHL5"/>
    <property type="match status" value="2"/>
</dbReference>
<dbReference type="EMBL" id="JBHSWX010000012">
    <property type="protein sequence ID" value="MFC6786187.1"/>
    <property type="molecule type" value="Genomic_DNA"/>
</dbReference>
<dbReference type="Proteomes" id="UP001596443">
    <property type="component" value="Unassembled WGS sequence"/>
</dbReference>
<dbReference type="InterPro" id="IPR029457">
    <property type="entry name" value="GHL5"/>
</dbReference>
<dbReference type="GO" id="GO:0016787">
    <property type="term" value="F:hydrolase activity"/>
    <property type="evidence" value="ECO:0007669"/>
    <property type="project" value="UniProtKB-KW"/>
</dbReference>
<keyword evidence="3" id="KW-1185">Reference proteome</keyword>
<gene>
    <name evidence="2" type="primary">gghA</name>
    <name evidence="2" type="ORF">ACFQFD_09375</name>
</gene>
<dbReference type="SUPFAM" id="SSF51445">
    <property type="entry name" value="(Trans)glycosidases"/>
    <property type="match status" value="1"/>
</dbReference>
<sequence>MTLDAIGEATLLADRTAALAERHDRIWSEHDDDTAAARALVPELGAHVRDGHATVGIWTPGLVDRGVDPDAVYLEVLTPPADIDPGETDVREVAFARSLVETRRAGEVTYAAVEGMVPGTRERLGSLYQLVYDPEAVEHTATAGHAGPDAGGDADRPDLPGEVGADGLATVQDPLADSVPFGAFAPAELYDRARLNRERADRAYFAALGTDDERVATSDDDGLPRVDPATSMVEIHPGTATGRGSLAGLADFVAGVGEAERTGGSLTPFQETIAGYDAVQLMPVEPLTERTDDPGYWRGLARDGDAATASVARPDKVNWGYDVVVRAFSAPNPSILETGRPDELVDVIAAFHTLPDPVKVVFDVALGHADDGGLRVLPDRFFHGPGMYGQHLDYLDPWVRAHVLDLQRRKMDWGADGIRVDGAQDFRNWDPETEEMVHDDALLAEMDAVTQEVAGAEYRPWLIYEDGRPWPRHDWELASTYRTLIQQHPHAFQWSPITFAHNKPAMLTFWASKWWRVREVADMGRNWITGVANHDTVRRGTQVDVPESWEGDPINRYLGDSAPEIIDRAYDNPATNALLHCLLPGVPMDFLNANARGPWGFVRDTDAEWNVKVVADEHNLLDWQVTADQYAEDGHFCRLKQLGFETREELDGFVKALATTVEPTDYDREAMAAMLSVLDLAADPDPEFLDRFADAWMRDVADFANLGHWRDAQDPERTGFARRVREFRQAHPWLRESMRLPDPPAEETVAEAHVAAGGAAASERAEGESQEGDAPDRFGYRHPADGSVVYYGLRKSPAGDVRVLFAGNMEGASTTVTPAELFDDASPDPAAFAPALVAPGVAKRREDSPTVDAPIELANGEAVVFVAESAER</sequence>
<feature type="region of interest" description="Disordered" evidence="1">
    <location>
        <begin position="756"/>
        <end position="779"/>
    </location>
</feature>
<dbReference type="AlphaFoldDB" id="A0ABD5TCA0"/>
<dbReference type="RefSeq" id="WP_284062996.1">
    <property type="nucleotide sequence ID" value="NZ_CP126158.1"/>
</dbReference>
<evidence type="ECO:0000313" key="2">
    <source>
        <dbReference type="EMBL" id="MFC6786187.1"/>
    </source>
</evidence>
<dbReference type="GeneID" id="81209255"/>
<proteinExistence type="predicted"/>
<protein>
    <submittedName>
        <fullName evidence="2">Glucosylglycerol hydrolase</fullName>
    </submittedName>
</protein>
<dbReference type="InterPro" id="IPR017853">
    <property type="entry name" value="GH"/>
</dbReference>
<evidence type="ECO:0000256" key="1">
    <source>
        <dbReference type="SAM" id="MobiDB-lite"/>
    </source>
</evidence>
<evidence type="ECO:0000313" key="3">
    <source>
        <dbReference type="Proteomes" id="UP001596443"/>
    </source>
</evidence>
<comment type="caution">
    <text evidence="2">The sequence shown here is derived from an EMBL/GenBank/DDBJ whole genome shotgun (WGS) entry which is preliminary data.</text>
</comment>
<accession>A0ABD5TCA0</accession>
<organism evidence="2 3">
    <name type="scientific">Halobaculum halobium</name>
    <dbReference type="NCBI Taxonomy" id="3032281"/>
    <lineage>
        <taxon>Archaea</taxon>
        <taxon>Methanobacteriati</taxon>
        <taxon>Methanobacteriota</taxon>
        <taxon>Stenosarchaea group</taxon>
        <taxon>Halobacteria</taxon>
        <taxon>Halobacteriales</taxon>
        <taxon>Haloferacaceae</taxon>
        <taxon>Halobaculum</taxon>
    </lineage>
</organism>
<name>A0ABD5TCA0_9EURY</name>
<keyword evidence="2" id="KW-0378">Hydrolase</keyword>